<dbReference type="Pfam" id="PF13393">
    <property type="entry name" value="tRNA-synt_His"/>
    <property type="match status" value="1"/>
</dbReference>
<evidence type="ECO:0000256" key="4">
    <source>
        <dbReference type="ARBA" id="ARBA00017399"/>
    </source>
</evidence>
<dbReference type="Proteomes" id="UP000064967">
    <property type="component" value="Chromosome"/>
</dbReference>
<dbReference type="KEGG" id="llu:AKJ09_08965"/>
<dbReference type="Gene3D" id="3.40.50.800">
    <property type="entry name" value="Anticodon-binding domain"/>
    <property type="match status" value="1"/>
</dbReference>
<evidence type="ECO:0000256" key="9">
    <source>
        <dbReference type="ARBA" id="ARBA00047639"/>
    </source>
</evidence>
<dbReference type="InterPro" id="IPR006195">
    <property type="entry name" value="aa-tRNA-synth_II"/>
</dbReference>
<dbReference type="SUPFAM" id="SSF52954">
    <property type="entry name" value="Class II aaRS ABD-related"/>
    <property type="match status" value="1"/>
</dbReference>
<protein>
    <recommendedName>
        <fullName evidence="4">Histidine--tRNA ligase</fullName>
        <ecNumber evidence="3">6.1.1.21</ecNumber>
    </recommendedName>
</protein>
<dbReference type="InterPro" id="IPR004516">
    <property type="entry name" value="HisRS/HisZ"/>
</dbReference>
<dbReference type="AlphaFoldDB" id="A0A0K1Q9G6"/>
<evidence type="ECO:0000256" key="2">
    <source>
        <dbReference type="ARBA" id="ARBA00011738"/>
    </source>
</evidence>
<comment type="catalytic activity">
    <reaction evidence="9">
        <text>tRNA(His) + L-histidine + ATP = L-histidyl-tRNA(His) + AMP + diphosphate + H(+)</text>
        <dbReference type="Rhea" id="RHEA:17313"/>
        <dbReference type="Rhea" id="RHEA-COMP:9665"/>
        <dbReference type="Rhea" id="RHEA-COMP:9689"/>
        <dbReference type="ChEBI" id="CHEBI:15378"/>
        <dbReference type="ChEBI" id="CHEBI:30616"/>
        <dbReference type="ChEBI" id="CHEBI:33019"/>
        <dbReference type="ChEBI" id="CHEBI:57595"/>
        <dbReference type="ChEBI" id="CHEBI:78442"/>
        <dbReference type="ChEBI" id="CHEBI:78527"/>
        <dbReference type="ChEBI" id="CHEBI:456215"/>
        <dbReference type="EC" id="6.1.1.21"/>
    </reaction>
</comment>
<dbReference type="EC" id="6.1.1.21" evidence="3"/>
<dbReference type="PATRIC" id="fig|1391654.3.peg.9081"/>
<evidence type="ECO:0000256" key="3">
    <source>
        <dbReference type="ARBA" id="ARBA00012815"/>
    </source>
</evidence>
<feature type="binding site" evidence="10">
    <location>
        <position position="250"/>
    </location>
    <ligand>
        <name>L-histidine</name>
        <dbReference type="ChEBI" id="CHEBI:57595"/>
    </ligand>
</feature>
<dbReference type="InterPro" id="IPR004154">
    <property type="entry name" value="Anticodon-bd"/>
</dbReference>
<dbReference type="GO" id="GO:0000166">
    <property type="term" value="F:nucleotide binding"/>
    <property type="evidence" value="ECO:0007669"/>
    <property type="project" value="UniProtKB-KW"/>
</dbReference>
<dbReference type="PANTHER" id="PTHR11476:SF7">
    <property type="entry name" value="HISTIDINE--TRNA LIGASE"/>
    <property type="match status" value="1"/>
</dbReference>
<keyword evidence="13" id="KW-1185">Reference proteome</keyword>
<feature type="binding site" evidence="10">
    <location>
        <position position="100"/>
    </location>
    <ligand>
        <name>L-histidine</name>
        <dbReference type="ChEBI" id="CHEBI:57595"/>
    </ligand>
</feature>
<dbReference type="GO" id="GO:0005737">
    <property type="term" value="C:cytoplasm"/>
    <property type="evidence" value="ECO:0007669"/>
    <property type="project" value="InterPro"/>
</dbReference>
<organism evidence="12 13">
    <name type="scientific">Labilithrix luteola</name>
    <dbReference type="NCBI Taxonomy" id="1391654"/>
    <lineage>
        <taxon>Bacteria</taxon>
        <taxon>Pseudomonadati</taxon>
        <taxon>Myxococcota</taxon>
        <taxon>Polyangia</taxon>
        <taxon>Polyangiales</taxon>
        <taxon>Labilitrichaceae</taxon>
        <taxon>Labilithrix</taxon>
    </lineage>
</organism>
<dbReference type="InterPro" id="IPR036621">
    <property type="entry name" value="Anticodon-bd_dom_sf"/>
</dbReference>
<dbReference type="SUPFAM" id="SSF55681">
    <property type="entry name" value="Class II aaRS and biotin synthetases"/>
    <property type="match status" value="1"/>
</dbReference>
<keyword evidence="6" id="KW-0547">Nucleotide-binding</keyword>
<keyword evidence="7" id="KW-0648">Protein biosynthesis</keyword>
<evidence type="ECO:0000256" key="1">
    <source>
        <dbReference type="ARBA" id="ARBA00008226"/>
    </source>
</evidence>
<evidence type="ECO:0000256" key="8">
    <source>
        <dbReference type="ARBA" id="ARBA00023146"/>
    </source>
</evidence>
<dbReference type="STRING" id="1391654.AKJ09_08965"/>
<proteinExistence type="inferred from homology"/>
<dbReference type="Pfam" id="PF03129">
    <property type="entry name" value="HGTP_anticodon"/>
    <property type="match status" value="1"/>
</dbReference>
<dbReference type="PROSITE" id="PS50862">
    <property type="entry name" value="AA_TRNA_LIGASE_II"/>
    <property type="match status" value="1"/>
</dbReference>
<reference evidence="12 13" key="1">
    <citation type="submission" date="2015-08" db="EMBL/GenBank/DDBJ databases">
        <authorList>
            <person name="Babu N.S."/>
            <person name="Beckwith C.J."/>
            <person name="Beseler K.G."/>
            <person name="Brison A."/>
            <person name="Carone J.V."/>
            <person name="Caskin T.P."/>
            <person name="Diamond M."/>
            <person name="Durham M.E."/>
            <person name="Foxe J.M."/>
            <person name="Go M."/>
            <person name="Henderson B.A."/>
            <person name="Jones I.B."/>
            <person name="McGettigan J.A."/>
            <person name="Micheletti S.J."/>
            <person name="Nasrallah M.E."/>
            <person name="Ortiz D."/>
            <person name="Piller C.R."/>
            <person name="Privatt S.R."/>
            <person name="Schneider S.L."/>
            <person name="Sharp S."/>
            <person name="Smith T.C."/>
            <person name="Stanton J.D."/>
            <person name="Ullery H.E."/>
            <person name="Wilson R.J."/>
            <person name="Serrano M.G."/>
            <person name="Buck G."/>
            <person name="Lee V."/>
            <person name="Wang Y."/>
            <person name="Carvalho R."/>
            <person name="Voegtly L."/>
            <person name="Shi R."/>
            <person name="Duckworth R."/>
            <person name="Johnson A."/>
            <person name="Loviza R."/>
            <person name="Walstead R."/>
            <person name="Shah Z."/>
            <person name="Kiflezghi M."/>
            <person name="Wade K."/>
            <person name="Ball S.L."/>
            <person name="Bradley K.W."/>
            <person name="Asai D.J."/>
            <person name="Bowman C.A."/>
            <person name="Russell D.A."/>
            <person name="Pope W.H."/>
            <person name="Jacobs-Sera D."/>
            <person name="Hendrix R.W."/>
            <person name="Hatfull G.F."/>
        </authorList>
    </citation>
    <scope>NUCLEOTIDE SEQUENCE [LARGE SCALE GENOMIC DNA]</scope>
    <source>
        <strain evidence="12 13">DSM 27648</strain>
    </source>
</reference>
<evidence type="ECO:0000256" key="10">
    <source>
        <dbReference type="PIRSR" id="PIRSR001549-1"/>
    </source>
</evidence>
<evidence type="ECO:0000259" key="11">
    <source>
        <dbReference type="PROSITE" id="PS50862"/>
    </source>
</evidence>
<comment type="subunit">
    <text evidence="2">Homodimer.</text>
</comment>
<evidence type="ECO:0000256" key="5">
    <source>
        <dbReference type="ARBA" id="ARBA00022598"/>
    </source>
</evidence>
<feature type="binding site" evidence="10">
    <location>
        <position position="104"/>
    </location>
    <ligand>
        <name>L-histidine</name>
        <dbReference type="ChEBI" id="CHEBI:57595"/>
    </ligand>
</feature>
<evidence type="ECO:0000313" key="13">
    <source>
        <dbReference type="Proteomes" id="UP000064967"/>
    </source>
</evidence>
<feature type="binding site" evidence="10">
    <location>
        <begin position="56"/>
        <end position="58"/>
    </location>
    <ligand>
        <name>L-histidine</name>
        <dbReference type="ChEBI" id="CHEBI:57595"/>
    </ligand>
</feature>
<dbReference type="InterPro" id="IPR045864">
    <property type="entry name" value="aa-tRNA-synth_II/BPL/LPL"/>
</dbReference>
<feature type="binding site" evidence="10">
    <location>
        <begin position="254"/>
        <end position="255"/>
    </location>
    <ligand>
        <name>L-histidine</name>
        <dbReference type="ChEBI" id="CHEBI:57595"/>
    </ligand>
</feature>
<dbReference type="Gene3D" id="3.30.930.10">
    <property type="entry name" value="Bira Bifunctional Protein, Domain 2"/>
    <property type="match status" value="1"/>
</dbReference>
<gene>
    <name evidence="12" type="ORF">AKJ09_08965</name>
</gene>
<evidence type="ECO:0000256" key="7">
    <source>
        <dbReference type="ARBA" id="ARBA00022917"/>
    </source>
</evidence>
<evidence type="ECO:0000256" key="6">
    <source>
        <dbReference type="ARBA" id="ARBA00022741"/>
    </source>
</evidence>
<dbReference type="CDD" id="cd00773">
    <property type="entry name" value="HisRS-like_core"/>
    <property type="match status" value="1"/>
</dbReference>
<feature type="binding site" evidence="10">
    <location>
        <position position="86"/>
    </location>
    <ligand>
        <name>L-histidine</name>
        <dbReference type="ChEBI" id="CHEBI:57595"/>
    </ligand>
</feature>
<feature type="domain" description="Aminoacyl-transfer RNA synthetases class-II family profile" evidence="11">
    <location>
        <begin position="1"/>
        <end position="322"/>
    </location>
</feature>
<dbReference type="EMBL" id="CP012333">
    <property type="protein sequence ID" value="AKV02302.1"/>
    <property type="molecule type" value="Genomic_DNA"/>
</dbReference>
<dbReference type="PANTHER" id="PTHR11476">
    <property type="entry name" value="HISTIDYL-TRNA SYNTHETASE"/>
    <property type="match status" value="1"/>
</dbReference>
<name>A0A0K1Q9G6_9BACT</name>
<evidence type="ECO:0000313" key="12">
    <source>
        <dbReference type="EMBL" id="AKV02302.1"/>
    </source>
</evidence>
<accession>A0A0K1Q9G6</accession>
<dbReference type="GO" id="GO:0004821">
    <property type="term" value="F:histidine-tRNA ligase activity"/>
    <property type="evidence" value="ECO:0007669"/>
    <property type="project" value="UniProtKB-EC"/>
</dbReference>
<comment type="similarity">
    <text evidence="1">Belongs to the class-II aminoacyl-tRNA synthetase family.</text>
</comment>
<dbReference type="InterPro" id="IPR041715">
    <property type="entry name" value="HisRS-like_core"/>
</dbReference>
<dbReference type="GO" id="GO:0006418">
    <property type="term" value="P:tRNA aminoacylation for protein translation"/>
    <property type="evidence" value="ECO:0007669"/>
    <property type="project" value="UniProtKB-ARBA"/>
</dbReference>
<keyword evidence="8 12" id="KW-0030">Aminoacyl-tRNA synthetase</keyword>
<sequence length="411" mass="45149">MRHQFELHGFTPLQTRSIELASDLLGEGGDTDKEIYGVQRLAAEPSGDSKLALHFDLTVPFARYVVENRSALTFPFRRYQVQQAWRGERPQLGRYREFLQADADVIASGSMDVRFDREMVALLRTTLDALPIPNVRLLVNNRKLLEGFYRGLGIHDITGTLRIVDKIAKIGPAAVVQQLMDRGLTATQAEKCVAVSAIEIRNDADAQRVLDLGERNDLLDEGLRELLFVLSASRNAARPDSIVGALSIARGLDYYTGTVVEGVFEDHPKLSAVCSGGRYDNLASGRSKEKLPGVGVSIGITRIMGYCAHLGLLKETRPRRTPAAVYVLVHAEDEREASEAVARGLRKRGIAALVSDSADAYGKQIRSANQLGVPYVWFPARGEDGQHEVKDLLAGHQTPADPTTWVPTPVT</sequence>
<keyword evidence="5" id="KW-0436">Ligase</keyword>
<dbReference type="PIRSF" id="PIRSF001549">
    <property type="entry name" value="His-tRNA_synth"/>
    <property type="match status" value="1"/>
</dbReference>